<feature type="non-terminal residue" evidence="1">
    <location>
        <position position="1"/>
    </location>
</feature>
<proteinExistence type="evidence at transcript level"/>
<evidence type="ECO:0000313" key="1">
    <source>
        <dbReference type="EMBL" id="ABA40906.1"/>
    </source>
</evidence>
<organism evidence="1">
    <name type="scientific">Schistosoma japonicum</name>
    <name type="common">Blood fluke</name>
    <dbReference type="NCBI Taxonomy" id="6182"/>
    <lineage>
        <taxon>Eukaryota</taxon>
        <taxon>Metazoa</taxon>
        <taxon>Spiralia</taxon>
        <taxon>Lophotrochozoa</taxon>
        <taxon>Platyhelminthes</taxon>
        <taxon>Trematoda</taxon>
        <taxon>Digenea</taxon>
        <taxon>Strigeidida</taxon>
        <taxon>Schistosomatoidea</taxon>
        <taxon>Schistosomatidae</taxon>
        <taxon>Schistosoma</taxon>
    </lineage>
</organism>
<name>Q3KTE8_SCHJA</name>
<reference evidence="1" key="2">
    <citation type="journal article" date="2006" name="PLoS Pathog.">
        <title>New perspectives on host-parasite interplay by comparative transcriptomic and proteomic analyses of Schistosoma japonicum.</title>
        <authorList>
            <person name="Liu F."/>
            <person name="Lu J."/>
            <person name="Hu W."/>
            <person name="Wang S.Y."/>
            <person name="Cui S.J."/>
            <person name="Chi M."/>
            <person name="Yan Q."/>
            <person name="Wang X.R."/>
            <person name="Song H.D."/>
            <person name="Xu X.N."/>
            <person name="Wang J.J."/>
            <person name="Zhang X.L."/>
            <person name="Zhang X."/>
            <person name="Wang Z.Q."/>
            <person name="Xue C.L."/>
            <person name="Brindley P.J."/>
            <person name="McManus D.P."/>
            <person name="Yang P.Y."/>
            <person name="Feng Z."/>
            <person name="Chen Z."/>
            <person name="Han Z.G."/>
        </authorList>
    </citation>
    <scope>NUCLEOTIDE SEQUENCE</scope>
</reference>
<dbReference type="EMBL" id="AY915763">
    <property type="protein sequence ID" value="ABA40906.1"/>
    <property type="molecule type" value="mRNA"/>
</dbReference>
<sequence length="99" mass="10833">KKYPLLGGDNKGGGRGVVFFGGGGGPKNTPLCGWPPPRNNLPKKPFLGGCGNQTKLGGGPQIFFPKKTSFLTRGCPSGFFLKFFRLFSRPECFPWWFSF</sequence>
<accession>Q3KTE8</accession>
<reference evidence="1" key="1">
    <citation type="submission" date="2005-01" db="EMBL/GenBank/DDBJ databases">
        <authorList>
            <person name="Han Z."/>
        </authorList>
    </citation>
    <scope>NUCLEOTIDE SEQUENCE</scope>
</reference>
<dbReference type="AlphaFoldDB" id="Q3KTE8"/>
<protein>
    <submittedName>
        <fullName evidence="1">SJCHGC09682 protein</fullName>
    </submittedName>
</protein>